<keyword evidence="8" id="KW-0805">Transcription regulation</keyword>
<protein>
    <recommendedName>
        <fullName evidence="14">ZZ-type zinc finger-containing protein 3</fullName>
    </recommendedName>
</protein>
<dbReference type="AlphaFoldDB" id="A0A8T2J002"/>
<feature type="region of interest" description="Disordered" evidence="15">
    <location>
        <begin position="566"/>
        <end position="600"/>
    </location>
</feature>
<name>A0A8T2J002_9PIPI</name>
<dbReference type="PANTHER" id="PTHR22705:SF0">
    <property type="entry name" value="ZZ-TYPE ZINC FINGER-CONTAINING PROTEIN 3"/>
    <property type="match status" value="1"/>
</dbReference>
<evidence type="ECO:0000313" key="19">
    <source>
        <dbReference type="Proteomes" id="UP000812440"/>
    </source>
</evidence>
<feature type="compositionally biased region" description="Basic and acidic residues" evidence="15">
    <location>
        <begin position="88"/>
        <end position="99"/>
    </location>
</feature>
<evidence type="ECO:0000256" key="13">
    <source>
        <dbReference type="ARBA" id="ARBA00062553"/>
    </source>
</evidence>
<gene>
    <name evidence="18" type="ORF">GDO86_008040</name>
</gene>
<dbReference type="PROSITE" id="PS50090">
    <property type="entry name" value="MYB_LIKE"/>
    <property type="match status" value="1"/>
</dbReference>
<dbReference type="InterPro" id="IPR017930">
    <property type="entry name" value="Myb_dom"/>
</dbReference>
<keyword evidence="11" id="KW-0539">Nucleus</keyword>
<feature type="domain" description="Myb-like" evidence="16">
    <location>
        <begin position="609"/>
        <end position="665"/>
    </location>
</feature>
<keyword evidence="1" id="KW-1017">Isopeptide bond</keyword>
<keyword evidence="3" id="KW-0479">Metal-binding</keyword>
<keyword evidence="19" id="KW-1185">Reference proteome</keyword>
<dbReference type="SMART" id="SM00717">
    <property type="entry name" value="SANT"/>
    <property type="match status" value="1"/>
</dbReference>
<evidence type="ECO:0000256" key="14">
    <source>
        <dbReference type="ARBA" id="ARBA00068620"/>
    </source>
</evidence>
<dbReference type="CDD" id="cd00167">
    <property type="entry name" value="SANT"/>
    <property type="match status" value="1"/>
</dbReference>
<dbReference type="OrthoDB" id="20473at2759"/>
<evidence type="ECO:0000256" key="1">
    <source>
        <dbReference type="ARBA" id="ARBA00022499"/>
    </source>
</evidence>
<dbReference type="Pfam" id="PF00249">
    <property type="entry name" value="Myb_DNA-binding"/>
    <property type="match status" value="1"/>
</dbReference>
<reference evidence="18" key="1">
    <citation type="thesis" date="2020" institute="ProQuest LLC" country="789 East Eisenhower Parkway, Ann Arbor, MI, USA">
        <title>Comparative Genomics and Chromosome Evolution.</title>
        <authorList>
            <person name="Mudd A.B."/>
        </authorList>
    </citation>
    <scope>NUCLEOTIDE SEQUENCE</scope>
    <source>
        <strain evidence="18">Female2</strain>
        <tissue evidence="18">Blood</tissue>
    </source>
</reference>
<evidence type="ECO:0000313" key="18">
    <source>
        <dbReference type="EMBL" id="KAG8437193.1"/>
    </source>
</evidence>
<accession>A0A8T2J002</accession>
<dbReference type="GO" id="GO:0003677">
    <property type="term" value="F:DNA binding"/>
    <property type="evidence" value="ECO:0007669"/>
    <property type="project" value="UniProtKB-KW"/>
</dbReference>
<evidence type="ECO:0000256" key="8">
    <source>
        <dbReference type="ARBA" id="ARBA00023015"/>
    </source>
</evidence>
<proteinExistence type="predicted"/>
<dbReference type="SUPFAM" id="SSF46689">
    <property type="entry name" value="Homeodomain-like"/>
    <property type="match status" value="1"/>
</dbReference>
<evidence type="ECO:0000256" key="6">
    <source>
        <dbReference type="ARBA" id="ARBA00022843"/>
    </source>
</evidence>
<dbReference type="Proteomes" id="UP000812440">
    <property type="component" value="Chromosome 4"/>
</dbReference>
<evidence type="ECO:0000259" key="16">
    <source>
        <dbReference type="PROSITE" id="PS50090"/>
    </source>
</evidence>
<feature type="domain" description="HTH myb-type" evidence="17">
    <location>
        <begin position="617"/>
        <end position="669"/>
    </location>
</feature>
<dbReference type="GO" id="GO:0140672">
    <property type="term" value="C:ATAC complex"/>
    <property type="evidence" value="ECO:0007669"/>
    <property type="project" value="UniProtKB-ARBA"/>
</dbReference>
<keyword evidence="4" id="KW-0863">Zinc-finger</keyword>
<evidence type="ECO:0000256" key="4">
    <source>
        <dbReference type="ARBA" id="ARBA00022771"/>
    </source>
</evidence>
<evidence type="ECO:0000256" key="10">
    <source>
        <dbReference type="ARBA" id="ARBA00023163"/>
    </source>
</evidence>
<dbReference type="InterPro" id="IPR009057">
    <property type="entry name" value="Homeodomain-like_sf"/>
</dbReference>
<organism evidence="18 19">
    <name type="scientific">Hymenochirus boettgeri</name>
    <name type="common">Congo dwarf clawed frog</name>
    <dbReference type="NCBI Taxonomy" id="247094"/>
    <lineage>
        <taxon>Eukaryota</taxon>
        <taxon>Metazoa</taxon>
        <taxon>Chordata</taxon>
        <taxon>Craniata</taxon>
        <taxon>Vertebrata</taxon>
        <taxon>Euteleostomi</taxon>
        <taxon>Amphibia</taxon>
        <taxon>Batrachia</taxon>
        <taxon>Anura</taxon>
        <taxon>Pipoidea</taxon>
        <taxon>Pipidae</taxon>
        <taxon>Pipinae</taxon>
        <taxon>Hymenochirus</taxon>
    </lineage>
</organism>
<comment type="function">
    <text evidence="12">Histone H3 reader that is required for the ATAC complex-mediated maintenance of histone acetylation and gene activation. Component of the ATAC complex, a complex with histone acetyltransferase activity on histones H3 and H4.</text>
</comment>
<keyword evidence="2" id="KW-0597">Phosphoprotein</keyword>
<evidence type="ECO:0000256" key="7">
    <source>
        <dbReference type="ARBA" id="ARBA00022990"/>
    </source>
</evidence>
<evidence type="ECO:0000256" key="3">
    <source>
        <dbReference type="ARBA" id="ARBA00022723"/>
    </source>
</evidence>
<dbReference type="PROSITE" id="PS51294">
    <property type="entry name" value="HTH_MYB"/>
    <property type="match status" value="1"/>
</dbReference>
<evidence type="ECO:0000256" key="12">
    <source>
        <dbReference type="ARBA" id="ARBA00053098"/>
    </source>
</evidence>
<dbReference type="PANTHER" id="PTHR22705">
    <property type="entry name" value="ZINC FINGER, ZZ DOMAIN CONTAINING 3"/>
    <property type="match status" value="1"/>
</dbReference>
<feature type="compositionally biased region" description="Low complexity" evidence="15">
    <location>
        <begin position="590"/>
        <end position="600"/>
    </location>
</feature>
<feature type="region of interest" description="Disordered" evidence="15">
    <location>
        <begin position="39"/>
        <end position="144"/>
    </location>
</feature>
<keyword evidence="5" id="KW-0862">Zinc</keyword>
<evidence type="ECO:0000256" key="11">
    <source>
        <dbReference type="ARBA" id="ARBA00023242"/>
    </source>
</evidence>
<keyword evidence="7" id="KW-0007">Acetylation</keyword>
<dbReference type="EMBL" id="JAACNH010000007">
    <property type="protein sequence ID" value="KAG8437193.1"/>
    <property type="molecule type" value="Genomic_DNA"/>
</dbReference>
<keyword evidence="10" id="KW-0804">Transcription</keyword>
<dbReference type="InterPro" id="IPR001005">
    <property type="entry name" value="SANT/Myb"/>
</dbReference>
<keyword evidence="6" id="KW-0832">Ubl conjugation</keyword>
<evidence type="ECO:0000256" key="5">
    <source>
        <dbReference type="ARBA" id="ARBA00022833"/>
    </source>
</evidence>
<evidence type="ECO:0000256" key="15">
    <source>
        <dbReference type="SAM" id="MobiDB-lite"/>
    </source>
</evidence>
<evidence type="ECO:0000256" key="2">
    <source>
        <dbReference type="ARBA" id="ARBA00022553"/>
    </source>
</evidence>
<comment type="caution">
    <text evidence="18">The sequence shown here is derived from an EMBL/GenBank/DDBJ whole genome shotgun (WGS) entry which is preliminary data.</text>
</comment>
<keyword evidence="9" id="KW-0238">DNA-binding</keyword>
<dbReference type="FunFam" id="1.10.10.60:FF:000128">
    <property type="entry name" value="Putative ZZ-type zinc finger-containing protein 3"/>
    <property type="match status" value="1"/>
</dbReference>
<sequence length="786" mass="88657">MAASRSTRVTRSTVGINGLDENFCGRTLRNRSIAHAEEVVPPSLLRSRSPKKRPEPAQKAIYTKSGDLKHSGTRESWISPRKRGLSVSEKDITEKDSVEKQSPLSPVLKKIKRYLRSEEPNSPEELSTTERRNSCSDNETDTTHTKRAHRCILLDDSDKREIKKESAPEEHIKTLNVETASYKTINGVDEKNAADLTCNDCQTSGNIKQNTVVLPLSKEQIASENGSCNLLNPCSVLTNNRKDTHLDHNVPCTNSEELVGKKEHNLAADCLPANQLSSCAEPLSTARNSEETVKVEDSASKSNNGSITCDVNAILHKSVSGEPESDLSFTELDIQEHRYTLRTSPRRPLSSKDSLCKVDFPFEDNGPVEEYKICSNETSKSTGTVMGSLINKDNNSFREKINDEISVKCLPVTKTISSLESVPITQHLPSYKEKGTQQTMDEDEEDPDVFYFESDHLALKHNTDYQRLLQTISVLEAQRTQAVQDIERLGQHQKQAQADPIGFVENLQKKVDIGMPCPQRIVQLPDISWDQYTTGLGNFERELRKQMHHSRRVKLRFDKVGILSTVQRTSENSKDRETASYPVLPHSDSQDGSSSEQSQIGGRLCMEAKPGTFNQLWSVEEQKKLERLLLKHPPEEVESKRWQKIADDLGNRTAKQVASRVQKYFIKLTKAGLPVPGRTPNLYMYAKKSSGKRQHALNKYLFKPSTFMTSHEPPVYMEEDDDHLPFNNRDIEVAGEEEISDEESLPIACHSLAEYKDLLELKKLKKQKLQQMQAASGFINNVWVQM</sequence>
<dbReference type="InterPro" id="IPR037830">
    <property type="entry name" value="ZZZ3"/>
</dbReference>
<evidence type="ECO:0000256" key="9">
    <source>
        <dbReference type="ARBA" id="ARBA00023125"/>
    </source>
</evidence>
<dbReference type="GO" id="GO:0051302">
    <property type="term" value="P:regulation of cell division"/>
    <property type="evidence" value="ECO:0007669"/>
    <property type="project" value="UniProtKB-ARBA"/>
</dbReference>
<dbReference type="GO" id="GO:0051726">
    <property type="term" value="P:regulation of cell cycle"/>
    <property type="evidence" value="ECO:0007669"/>
    <property type="project" value="UniProtKB-ARBA"/>
</dbReference>
<dbReference type="Gene3D" id="1.10.10.60">
    <property type="entry name" value="Homeodomain-like"/>
    <property type="match status" value="1"/>
</dbReference>
<comment type="subunit">
    <text evidence="13">Component of the ADA2A-containing complex (ATAC), composed of KAT14, KAT2A, TADA2L, TADA3L, ZZ3, MBIP, WDR5, YEATS2, CCDC101 and DR1. Interacts via (ZZ-type zinc finger) with histone H3 in a methylation-independent manner and acetylation on 'Lys-4' (H3K4ac) moderately enhances the interaction.</text>
</comment>
<dbReference type="GO" id="GO:0008270">
    <property type="term" value="F:zinc ion binding"/>
    <property type="evidence" value="ECO:0007669"/>
    <property type="project" value="UniProtKB-KW"/>
</dbReference>
<evidence type="ECO:0000259" key="17">
    <source>
        <dbReference type="PROSITE" id="PS51294"/>
    </source>
</evidence>